<dbReference type="Pfam" id="PF00092">
    <property type="entry name" value="VWA"/>
    <property type="match status" value="1"/>
</dbReference>
<feature type="domain" description="VWFA" evidence="3">
    <location>
        <begin position="301"/>
        <end position="482"/>
    </location>
</feature>
<dbReference type="SUPFAM" id="SSF56436">
    <property type="entry name" value="C-type lectin-like"/>
    <property type="match status" value="1"/>
</dbReference>
<dbReference type="PROSITE" id="PS51220">
    <property type="entry name" value="NIDO"/>
    <property type="match status" value="1"/>
</dbReference>
<dbReference type="Pfam" id="PF06119">
    <property type="entry name" value="NIDO"/>
    <property type="match status" value="1"/>
</dbReference>
<dbReference type="Gene3D" id="3.10.100.10">
    <property type="entry name" value="Mannose-Binding Protein A, subunit A"/>
    <property type="match status" value="1"/>
</dbReference>
<evidence type="ECO:0000313" key="6">
    <source>
        <dbReference type="WBParaSite" id="PSU_v2.g2372.t1"/>
    </source>
</evidence>
<dbReference type="Proteomes" id="UP000887577">
    <property type="component" value="Unplaced"/>
</dbReference>
<feature type="region of interest" description="Disordered" evidence="1">
    <location>
        <begin position="265"/>
        <end position="289"/>
    </location>
</feature>
<organism evidence="5 6">
    <name type="scientific">Panagrolaimus superbus</name>
    <dbReference type="NCBI Taxonomy" id="310955"/>
    <lineage>
        <taxon>Eukaryota</taxon>
        <taxon>Metazoa</taxon>
        <taxon>Ecdysozoa</taxon>
        <taxon>Nematoda</taxon>
        <taxon>Chromadorea</taxon>
        <taxon>Rhabditida</taxon>
        <taxon>Tylenchina</taxon>
        <taxon>Panagrolaimomorpha</taxon>
        <taxon>Panagrolaimoidea</taxon>
        <taxon>Panagrolaimidae</taxon>
        <taxon>Panagrolaimus</taxon>
    </lineage>
</organism>
<dbReference type="AlphaFoldDB" id="A0A914YRU3"/>
<dbReference type="SMART" id="SM00539">
    <property type="entry name" value="NIDO"/>
    <property type="match status" value="1"/>
</dbReference>
<evidence type="ECO:0000313" key="5">
    <source>
        <dbReference type="Proteomes" id="UP000887577"/>
    </source>
</evidence>
<proteinExistence type="predicted"/>
<protein>
    <submittedName>
        <fullName evidence="6">Uncharacterized protein</fullName>
    </submittedName>
</protein>
<dbReference type="Gene3D" id="3.40.50.410">
    <property type="entry name" value="von Willebrand factor, type A domain"/>
    <property type="match status" value="1"/>
</dbReference>
<dbReference type="PANTHER" id="PTHR31024:SF3">
    <property type="entry name" value="C-TYPE LECTIN-RELATED"/>
    <property type="match status" value="1"/>
</dbReference>
<sequence length="638" mass="69923">MQGKNLFVAVIGILSFISQSNAIVSVENFFPFGITNGDSYLASGDDTSSPQQMLSTPFNFFNYSHTSLWVNVNGAISFVNPISTYTPKCAPVPRNFSMISPFWADVDTQAETPTPSNGISFRESTTSRDLLQAKNEVLYAFPDLHDINFTWSYIITWNNVTFYRDDPSRRIRNTFQAILTTNGQHSFAIFYYNVIQWTTGTASNGNANGLGGTPAQVGFDAGDGVNRAMLSVSCTNNVVNIGSMSNVGKPGVFVFQIDSVEIITPPPNITRPTQTPKPPSDPRSNAVGTECSSDVSKAWLDVVFVVDTSNAMSSRDLLELSGEIATFMKPFTFGQNGNHTTRAAIITYATNVNTKYNLTDVTTFSAFQSAIFKLHNYANPDDNGGNVQGGLQAALTLLETQKSFRKRAIILIAAAYDDVGFQGAYQTSKTIQDDGISILTISFAASDGILTQQLQNISSPGYAYTSDQDGLYISLPFALTQINCFCPPSSIQFKLYNSLWGNYTTYADCLYGFNGDTLPSIATLSCDPGVLISATTAQKLDFISDYLVPHDIKSKKYTIGLHRSDDGTWKWWGYNNTEYALGSYPSWGQNPSPDDSYSYEWQYSGFNIKLMPSGDVPLPYACQSRACDAGYICDLTQP</sequence>
<dbReference type="InterPro" id="IPR002035">
    <property type="entry name" value="VWF_A"/>
</dbReference>
<dbReference type="PROSITE" id="PS50234">
    <property type="entry name" value="VWFA"/>
    <property type="match status" value="1"/>
</dbReference>
<reference evidence="6" key="1">
    <citation type="submission" date="2022-11" db="UniProtKB">
        <authorList>
            <consortium name="WormBaseParasite"/>
        </authorList>
    </citation>
    <scope>IDENTIFICATION</scope>
</reference>
<dbReference type="GO" id="GO:0007160">
    <property type="term" value="P:cell-matrix adhesion"/>
    <property type="evidence" value="ECO:0007669"/>
    <property type="project" value="InterPro"/>
</dbReference>
<dbReference type="InterPro" id="IPR016186">
    <property type="entry name" value="C-type_lectin-like/link_sf"/>
</dbReference>
<name>A0A914YRU3_9BILA</name>
<dbReference type="SMART" id="SM00327">
    <property type="entry name" value="VWA"/>
    <property type="match status" value="1"/>
</dbReference>
<dbReference type="PANTHER" id="PTHR31024">
    <property type="entry name" value="C-TYPE LECTIN"/>
    <property type="match status" value="1"/>
</dbReference>
<evidence type="ECO:0000259" key="3">
    <source>
        <dbReference type="PROSITE" id="PS50234"/>
    </source>
</evidence>
<evidence type="ECO:0000259" key="4">
    <source>
        <dbReference type="PROSITE" id="PS51220"/>
    </source>
</evidence>
<feature type="signal peptide" evidence="2">
    <location>
        <begin position="1"/>
        <end position="22"/>
    </location>
</feature>
<feature type="chain" id="PRO_5037596380" evidence="2">
    <location>
        <begin position="23"/>
        <end position="638"/>
    </location>
</feature>
<evidence type="ECO:0000256" key="2">
    <source>
        <dbReference type="SAM" id="SignalP"/>
    </source>
</evidence>
<dbReference type="InterPro" id="IPR003886">
    <property type="entry name" value="NIDO_dom"/>
</dbReference>
<accession>A0A914YRU3</accession>
<dbReference type="InterPro" id="IPR016187">
    <property type="entry name" value="CTDL_fold"/>
</dbReference>
<evidence type="ECO:0000256" key="1">
    <source>
        <dbReference type="SAM" id="MobiDB-lite"/>
    </source>
</evidence>
<dbReference type="InterPro" id="IPR036465">
    <property type="entry name" value="vWFA_dom_sf"/>
</dbReference>
<feature type="compositionally biased region" description="Pro residues" evidence="1">
    <location>
        <begin position="265"/>
        <end position="281"/>
    </location>
</feature>
<keyword evidence="2" id="KW-0732">Signal</keyword>
<keyword evidence="5" id="KW-1185">Reference proteome</keyword>
<dbReference type="WBParaSite" id="PSU_v2.g2372.t1">
    <property type="protein sequence ID" value="PSU_v2.g2372.t1"/>
    <property type="gene ID" value="PSU_v2.g2372"/>
</dbReference>
<feature type="domain" description="NIDO" evidence="4">
    <location>
        <begin position="101"/>
        <end position="260"/>
    </location>
</feature>
<dbReference type="SUPFAM" id="SSF53300">
    <property type="entry name" value="vWA-like"/>
    <property type="match status" value="1"/>
</dbReference>